<evidence type="ECO:0000256" key="5">
    <source>
        <dbReference type="ARBA" id="ARBA00022989"/>
    </source>
</evidence>
<keyword evidence="7 8" id="KW-0472">Membrane</keyword>
<dbReference type="Pfam" id="PF16916">
    <property type="entry name" value="ZT_dimer"/>
    <property type="match status" value="1"/>
</dbReference>
<dbReference type="OrthoDB" id="269083at2157"/>
<organism evidence="11 12">
    <name type="scientific">Methanofollis fontis</name>
    <dbReference type="NCBI Taxonomy" id="2052832"/>
    <lineage>
        <taxon>Archaea</taxon>
        <taxon>Methanobacteriati</taxon>
        <taxon>Methanobacteriota</taxon>
        <taxon>Stenosarchaea group</taxon>
        <taxon>Methanomicrobia</taxon>
        <taxon>Methanomicrobiales</taxon>
        <taxon>Methanomicrobiaceae</taxon>
        <taxon>Methanofollis</taxon>
    </lineage>
</organism>
<feature type="transmembrane region" description="Helical" evidence="8">
    <location>
        <begin position="145"/>
        <end position="166"/>
    </location>
</feature>
<accession>A0A483CZD6</accession>
<dbReference type="Pfam" id="PF01545">
    <property type="entry name" value="Cation_efflux"/>
    <property type="match status" value="1"/>
</dbReference>
<comment type="subcellular location">
    <subcellularLocation>
        <location evidence="1">Membrane</location>
        <topology evidence="1">Multi-pass membrane protein</topology>
    </subcellularLocation>
</comment>
<evidence type="ECO:0000256" key="1">
    <source>
        <dbReference type="ARBA" id="ARBA00004141"/>
    </source>
</evidence>
<dbReference type="InterPro" id="IPR050681">
    <property type="entry name" value="CDF/SLC30A"/>
</dbReference>
<evidence type="ECO:0000256" key="2">
    <source>
        <dbReference type="ARBA" id="ARBA00008873"/>
    </source>
</evidence>
<dbReference type="RefSeq" id="WP_130646077.1">
    <property type="nucleotide sequence ID" value="NZ_PGCL01000001.1"/>
</dbReference>
<evidence type="ECO:0000259" key="10">
    <source>
        <dbReference type="Pfam" id="PF16916"/>
    </source>
</evidence>
<evidence type="ECO:0000256" key="7">
    <source>
        <dbReference type="ARBA" id="ARBA00023136"/>
    </source>
</evidence>
<feature type="domain" description="Cation efflux protein transmembrane" evidence="9">
    <location>
        <begin position="13"/>
        <end position="201"/>
    </location>
</feature>
<keyword evidence="3" id="KW-0813">Transport</keyword>
<protein>
    <submittedName>
        <fullName evidence="11">Cation transporter</fullName>
    </submittedName>
</protein>
<evidence type="ECO:0000256" key="6">
    <source>
        <dbReference type="ARBA" id="ARBA00023065"/>
    </source>
</evidence>
<dbReference type="GO" id="GO:0005385">
    <property type="term" value="F:zinc ion transmembrane transporter activity"/>
    <property type="evidence" value="ECO:0007669"/>
    <property type="project" value="TreeGrafter"/>
</dbReference>
<dbReference type="Gene3D" id="1.20.1510.10">
    <property type="entry name" value="Cation efflux protein transmembrane domain"/>
    <property type="match status" value="1"/>
</dbReference>
<evidence type="ECO:0000256" key="4">
    <source>
        <dbReference type="ARBA" id="ARBA00022692"/>
    </source>
</evidence>
<evidence type="ECO:0000259" key="9">
    <source>
        <dbReference type="Pfam" id="PF01545"/>
    </source>
</evidence>
<dbReference type="GO" id="GO:0005886">
    <property type="term" value="C:plasma membrane"/>
    <property type="evidence" value="ECO:0007669"/>
    <property type="project" value="TreeGrafter"/>
</dbReference>
<dbReference type="InterPro" id="IPR036837">
    <property type="entry name" value="Cation_efflux_CTD_sf"/>
</dbReference>
<dbReference type="Proteomes" id="UP000292580">
    <property type="component" value="Unassembled WGS sequence"/>
</dbReference>
<keyword evidence="6" id="KW-0406">Ion transport</keyword>
<evidence type="ECO:0000256" key="8">
    <source>
        <dbReference type="SAM" id="Phobius"/>
    </source>
</evidence>
<feature type="transmembrane region" description="Helical" evidence="8">
    <location>
        <begin position="110"/>
        <end position="133"/>
    </location>
</feature>
<dbReference type="PANTHER" id="PTHR11562:SF17">
    <property type="entry name" value="RE54080P-RELATED"/>
    <property type="match status" value="1"/>
</dbReference>
<dbReference type="InterPro" id="IPR027470">
    <property type="entry name" value="Cation_efflux_CTD"/>
</dbReference>
<comment type="similarity">
    <text evidence="2">Belongs to the cation diffusion facilitator (CDF) transporter (TC 2.A.4) family. SLC30A subfamily.</text>
</comment>
<keyword evidence="4 8" id="KW-0812">Transmembrane</keyword>
<dbReference type="SUPFAM" id="SSF161111">
    <property type="entry name" value="Cation efflux protein transmembrane domain-like"/>
    <property type="match status" value="1"/>
</dbReference>
<feature type="domain" description="Cation efflux protein cytoplasmic" evidence="10">
    <location>
        <begin position="205"/>
        <end position="267"/>
    </location>
</feature>
<dbReference type="InterPro" id="IPR002524">
    <property type="entry name" value="Cation_efflux"/>
</dbReference>
<reference evidence="11 12" key="1">
    <citation type="submission" date="2017-11" db="EMBL/GenBank/DDBJ databases">
        <title>Isolation and Characterization of Methanofollis Species from Methane Seep Offshore SW Taiwan.</title>
        <authorList>
            <person name="Teng N.-H."/>
            <person name="Lai M.-C."/>
            <person name="Chen S.-C."/>
        </authorList>
    </citation>
    <scope>NUCLEOTIDE SEQUENCE [LARGE SCALE GENOMIC DNA]</scope>
    <source>
        <strain evidence="11 12">FWC-SCC2</strain>
    </source>
</reference>
<evidence type="ECO:0000256" key="3">
    <source>
        <dbReference type="ARBA" id="ARBA00022448"/>
    </source>
</evidence>
<feature type="transmembrane region" description="Helical" evidence="8">
    <location>
        <begin position="172"/>
        <end position="193"/>
    </location>
</feature>
<evidence type="ECO:0000313" key="11">
    <source>
        <dbReference type="EMBL" id="TAJ45712.1"/>
    </source>
</evidence>
<dbReference type="NCBIfam" id="TIGR01297">
    <property type="entry name" value="CDF"/>
    <property type="match status" value="1"/>
</dbReference>
<name>A0A483CZD6_9EURY</name>
<dbReference type="PANTHER" id="PTHR11562">
    <property type="entry name" value="CATION EFFLUX PROTEIN/ ZINC TRANSPORTER"/>
    <property type="match status" value="1"/>
</dbReference>
<feature type="transmembrane region" description="Helical" evidence="8">
    <location>
        <begin position="12"/>
        <end position="39"/>
    </location>
</feature>
<dbReference type="InterPro" id="IPR058533">
    <property type="entry name" value="Cation_efflux_TM"/>
</dbReference>
<gene>
    <name evidence="11" type="ORF">CUJ86_03085</name>
</gene>
<dbReference type="InterPro" id="IPR027469">
    <property type="entry name" value="Cation_efflux_TMD_sf"/>
</dbReference>
<comment type="caution">
    <text evidence="11">The sequence shown here is derived from an EMBL/GenBank/DDBJ whole genome shotgun (WGS) entry which is preliminary data.</text>
</comment>
<keyword evidence="12" id="KW-1185">Reference proteome</keyword>
<dbReference type="SUPFAM" id="SSF160240">
    <property type="entry name" value="Cation efflux protein cytoplasmic domain-like"/>
    <property type="match status" value="1"/>
</dbReference>
<dbReference type="EMBL" id="PGCL01000001">
    <property type="protein sequence ID" value="TAJ45712.1"/>
    <property type="molecule type" value="Genomic_DNA"/>
</dbReference>
<sequence length="295" mass="30833">MGRGDVGDRSALAAALAITAGFMLVEVAGSVLSGSLSLISDAAHMLTDSLALTLSLGAVIIADRLPTKGRTFGYHRLEVLAAFINGLLLVLIAAVIIMEAVDRLFSPPPVGGALMGVVGLIGLGANLVVAWMLHGREDLNVRAAFFHVVSDTLSSAAVVVAAAWIALTGQSIVDPLLSIGIAAFILISSSAILRESGGILLQYAPPGVDLDEVVVAIESVEGVSGVHNVHLWSLCSHINILDAHVVVDTDDFAAVEEIKREIKCRLSSFEVNYSTLEFEREPCPSCSVVCTIPAD</sequence>
<proteinExistence type="inferred from homology"/>
<feature type="transmembrane region" description="Helical" evidence="8">
    <location>
        <begin position="77"/>
        <end position="98"/>
    </location>
</feature>
<feature type="transmembrane region" description="Helical" evidence="8">
    <location>
        <begin position="45"/>
        <end position="65"/>
    </location>
</feature>
<keyword evidence="5 8" id="KW-1133">Transmembrane helix</keyword>
<dbReference type="AlphaFoldDB" id="A0A483CZD6"/>
<evidence type="ECO:0000313" key="12">
    <source>
        <dbReference type="Proteomes" id="UP000292580"/>
    </source>
</evidence>